<dbReference type="InterPro" id="IPR052901">
    <property type="entry name" value="Bact_TGase-like"/>
</dbReference>
<proteinExistence type="predicted"/>
<evidence type="ECO:0000256" key="1">
    <source>
        <dbReference type="SAM" id="Phobius"/>
    </source>
</evidence>
<dbReference type="PANTHER" id="PTHR42736">
    <property type="entry name" value="PROTEIN-GLUTAMINE GAMMA-GLUTAMYLTRANSFERASE"/>
    <property type="match status" value="1"/>
</dbReference>
<feature type="domain" description="Transglutaminase-like" evidence="2">
    <location>
        <begin position="521"/>
        <end position="599"/>
    </location>
</feature>
<reference evidence="3" key="1">
    <citation type="submission" date="2021-06" db="EMBL/GenBank/DDBJ databases">
        <authorList>
            <person name="Criscuolo A."/>
        </authorList>
    </citation>
    <scope>NUCLEOTIDE SEQUENCE</scope>
    <source>
        <strain evidence="3">CIP111600</strain>
    </source>
</reference>
<name>A0A916K8D3_9BACL</name>
<evidence type="ECO:0000259" key="2">
    <source>
        <dbReference type="SMART" id="SM00460"/>
    </source>
</evidence>
<accession>A0A916K8D3</accession>
<dbReference type="Pfam" id="PF01841">
    <property type="entry name" value="Transglut_core"/>
    <property type="match status" value="1"/>
</dbReference>
<evidence type="ECO:0000313" key="3">
    <source>
        <dbReference type="EMBL" id="CAG7648915.1"/>
    </source>
</evidence>
<protein>
    <recommendedName>
        <fullName evidence="2">Transglutaminase-like domain-containing protein</fullName>
    </recommendedName>
</protein>
<dbReference type="AlphaFoldDB" id="A0A916K8D3"/>
<gene>
    <name evidence="3" type="ORF">PAESOLCIP111_05731</name>
</gene>
<keyword evidence="1" id="KW-0812">Transmembrane</keyword>
<comment type="caution">
    <text evidence="3">The sequence shown here is derived from an EMBL/GenBank/DDBJ whole genome shotgun (WGS) entry which is preliminary data.</text>
</comment>
<feature type="transmembrane region" description="Helical" evidence="1">
    <location>
        <begin position="70"/>
        <end position="87"/>
    </location>
</feature>
<dbReference type="Proteomes" id="UP000693672">
    <property type="component" value="Unassembled WGS sequence"/>
</dbReference>
<evidence type="ECO:0000313" key="4">
    <source>
        <dbReference type="Proteomes" id="UP000693672"/>
    </source>
</evidence>
<keyword evidence="1" id="KW-0472">Membrane</keyword>
<dbReference type="EMBL" id="CAJVAS010000045">
    <property type="protein sequence ID" value="CAG7648915.1"/>
    <property type="molecule type" value="Genomic_DNA"/>
</dbReference>
<feature type="transmembrane region" description="Helical" evidence="1">
    <location>
        <begin position="672"/>
        <end position="693"/>
    </location>
</feature>
<dbReference type="RefSeq" id="WP_218095433.1">
    <property type="nucleotide sequence ID" value="NZ_CAJVAS010000045.1"/>
</dbReference>
<organism evidence="3 4">
    <name type="scientific">Paenibacillus solanacearum</name>
    <dbReference type="NCBI Taxonomy" id="2048548"/>
    <lineage>
        <taxon>Bacteria</taxon>
        <taxon>Bacillati</taxon>
        <taxon>Bacillota</taxon>
        <taxon>Bacilli</taxon>
        <taxon>Bacillales</taxon>
        <taxon>Paenibacillaceae</taxon>
        <taxon>Paenibacillus</taxon>
    </lineage>
</organism>
<feature type="transmembrane region" description="Helical" evidence="1">
    <location>
        <begin position="126"/>
        <end position="144"/>
    </location>
</feature>
<feature type="transmembrane region" description="Helical" evidence="1">
    <location>
        <begin position="46"/>
        <end position="64"/>
    </location>
</feature>
<feature type="transmembrane region" description="Helical" evidence="1">
    <location>
        <begin position="15"/>
        <end position="34"/>
    </location>
</feature>
<feature type="transmembrane region" description="Helical" evidence="1">
    <location>
        <begin position="231"/>
        <end position="249"/>
    </location>
</feature>
<keyword evidence="1" id="KW-1133">Transmembrane helix</keyword>
<dbReference type="SMART" id="SM00460">
    <property type="entry name" value="TGc"/>
    <property type="match status" value="1"/>
</dbReference>
<feature type="transmembrane region" description="Helical" evidence="1">
    <location>
        <begin position="150"/>
        <end position="170"/>
    </location>
</feature>
<dbReference type="InterPro" id="IPR002931">
    <property type="entry name" value="Transglutaminase-like"/>
</dbReference>
<sequence length="806" mass="88750">MPSSASDFARTPARLAADALLSGLLLLVLLEWLYPLRELVAITEVYSIRPFVMAFSVFVLVDTFRWNPWLVWPAKMLWIVAVTAWLHNGQALPSADWWGEWSRGLLTDVVEGLQGHLAAWEPATRTLLFLTGWSFFISVVQSFVLERRSVLWFLMLTGSFLVLIQLVFAVDSSVSMLRAFGIGLLLQTLLQRGYWTRWQEEADAHEAGAGHGPSPAPAHTEERSAGRSSSLMAGVAFAAVCLAVGWLGSGFHPSAMKAMDWSRYIAAWENRLQSHTWTDQYLANGGSARWGVTGYSSDDAELGRPLRADDRPAFTAVTTMLTYWRGETRSVYTGKGWATADNTFIPAGADANAAAAPLSSPGGGLAKEMVIQQVRLQSGDLSRQLFAGGELRSVTSLQAASGKAIPADWVWRESATDRYALPVLTDPLASYTIESFVLADRSQLETMPELPYGAEIAERYLQLPESLPLRVRELGETIAGQEKTPYAKAIAVERYLKEHYAYNLENSREPGADEDFVDHFLFTQMAGYCDHFSTAMVVLLRSVGVPARWVKGFAPGEVLSVEAEGERSTFTVQVRQKDAHAWTEVYFPGAGWVTFEPTPSYAAGSAAQVKPSAVVATAAEPQTETRFQAMQRQLEQAMLSAKFTAQHVAAAARSSLRSMADSIRNALAGVSLWTAGGLGVAVILGLAAVVHLWTRLAHAPDRSGTDLAPRSLVEGLAASGYGRDRLLRFSDRLWRRLQRVYGKAKPQQTLREYAGTREVDSEAKREELLRLTELLEASRYAEPNRAALLVTRRELSAAWAKLKRAK</sequence>
<keyword evidence="4" id="KW-1185">Reference proteome</keyword>
<dbReference type="PANTHER" id="PTHR42736:SF1">
    <property type="entry name" value="PROTEIN-GLUTAMINE GAMMA-GLUTAMYLTRANSFERASE"/>
    <property type="match status" value="1"/>
</dbReference>